<evidence type="ECO:0000313" key="1">
    <source>
        <dbReference type="EMBL" id="MBA8953163.1"/>
    </source>
</evidence>
<gene>
    <name evidence="1" type="ORF">HNR61_004813</name>
</gene>
<comment type="caution">
    <text evidence="1">The sequence shown here is derived from an EMBL/GenBank/DDBJ whole genome shotgun (WGS) entry which is preliminary data.</text>
</comment>
<dbReference type="Proteomes" id="UP000572680">
    <property type="component" value="Unassembled WGS sequence"/>
</dbReference>
<evidence type="ECO:0000313" key="2">
    <source>
        <dbReference type="Proteomes" id="UP000572680"/>
    </source>
</evidence>
<dbReference type="EMBL" id="JACJIA010000006">
    <property type="protein sequence ID" value="MBA8953163.1"/>
    <property type="molecule type" value="Genomic_DNA"/>
</dbReference>
<protein>
    <submittedName>
        <fullName evidence="1">Uncharacterized protein</fullName>
    </submittedName>
</protein>
<dbReference type="RefSeq" id="WP_182845378.1">
    <property type="nucleotide sequence ID" value="NZ_BAAALP010000063.1"/>
</dbReference>
<reference evidence="1 2" key="1">
    <citation type="submission" date="2020-08" db="EMBL/GenBank/DDBJ databases">
        <title>Genomic Encyclopedia of Type Strains, Phase IV (KMG-IV): sequencing the most valuable type-strain genomes for metagenomic binning, comparative biology and taxonomic classification.</title>
        <authorList>
            <person name="Goeker M."/>
        </authorList>
    </citation>
    <scope>NUCLEOTIDE SEQUENCE [LARGE SCALE GENOMIC DNA]</scope>
    <source>
        <strain evidence="1 2">DSM 44197</strain>
    </source>
</reference>
<name>A0A7W3LRV8_ACTNM</name>
<sequence>MNSGPKPTVESYERLAADLRGQTVLTVDYFVLMAGDEGTTPDEWDYGAWHEPTMGIELTMDPGFTYSATWNHTFGHYGLELYRAPISDFVINIGNPGGSARVTVTDHPSWASILASPIESCHILWSDQELGPGIPIPEAVHLRTATGQAWIVAGRSADYPPNGRFHLCTDDVLAAFDAETATQIGLKA</sequence>
<proteinExistence type="predicted"/>
<organism evidence="1 2">
    <name type="scientific">Actinomadura namibiensis</name>
    <dbReference type="NCBI Taxonomy" id="182080"/>
    <lineage>
        <taxon>Bacteria</taxon>
        <taxon>Bacillati</taxon>
        <taxon>Actinomycetota</taxon>
        <taxon>Actinomycetes</taxon>
        <taxon>Streptosporangiales</taxon>
        <taxon>Thermomonosporaceae</taxon>
        <taxon>Actinomadura</taxon>
    </lineage>
</organism>
<accession>A0A7W3LRV8</accession>
<dbReference type="AlphaFoldDB" id="A0A7W3LRV8"/>
<keyword evidence="2" id="KW-1185">Reference proteome</keyword>